<keyword evidence="2" id="KW-0800">Toxin</keyword>
<dbReference type="GO" id="GO:0005886">
    <property type="term" value="C:plasma membrane"/>
    <property type="evidence" value="ECO:0007669"/>
    <property type="project" value="TreeGrafter"/>
</dbReference>
<feature type="binding site" evidence="4">
    <location>
        <position position="132"/>
    </location>
    <ligand>
        <name>L-glutamate</name>
        <dbReference type="ChEBI" id="CHEBI:29985"/>
    </ligand>
</feature>
<evidence type="ECO:0000313" key="6">
    <source>
        <dbReference type="EMBL" id="CAD7273195.1"/>
    </source>
</evidence>
<dbReference type="FunFam" id="1.10.246.130:FF:000001">
    <property type="entry name" value="Gamma-glutamyltransferase 5 isoform 1"/>
    <property type="match status" value="1"/>
</dbReference>
<dbReference type="InterPro" id="IPR000101">
    <property type="entry name" value="GGT_peptidase"/>
</dbReference>
<dbReference type="GO" id="GO:0006751">
    <property type="term" value="P:glutathione catabolic process"/>
    <property type="evidence" value="ECO:0007669"/>
    <property type="project" value="InterPro"/>
</dbReference>
<reference evidence="6" key="1">
    <citation type="submission" date="2020-11" db="EMBL/GenBank/DDBJ databases">
        <authorList>
            <person name="Tran Van P."/>
        </authorList>
    </citation>
    <scope>NUCLEOTIDE SEQUENCE</scope>
</reference>
<evidence type="ECO:0000256" key="1">
    <source>
        <dbReference type="ARBA" id="ARBA00009381"/>
    </source>
</evidence>
<dbReference type="InterPro" id="IPR043137">
    <property type="entry name" value="GGT_ssub_C"/>
</dbReference>
<dbReference type="GO" id="GO:0036374">
    <property type="term" value="F:glutathione hydrolase activity"/>
    <property type="evidence" value="ECO:0007669"/>
    <property type="project" value="InterPro"/>
</dbReference>
<dbReference type="InterPro" id="IPR055262">
    <property type="entry name" value="GGT_CS"/>
</dbReference>
<evidence type="ECO:0000313" key="7">
    <source>
        <dbReference type="Proteomes" id="UP000678499"/>
    </source>
</evidence>
<organism evidence="6">
    <name type="scientific">Notodromas monacha</name>
    <dbReference type="NCBI Taxonomy" id="399045"/>
    <lineage>
        <taxon>Eukaryota</taxon>
        <taxon>Metazoa</taxon>
        <taxon>Ecdysozoa</taxon>
        <taxon>Arthropoda</taxon>
        <taxon>Crustacea</taxon>
        <taxon>Oligostraca</taxon>
        <taxon>Ostracoda</taxon>
        <taxon>Podocopa</taxon>
        <taxon>Podocopida</taxon>
        <taxon>Cypridocopina</taxon>
        <taxon>Cypridoidea</taxon>
        <taxon>Cyprididae</taxon>
        <taxon>Notodromas</taxon>
    </lineage>
</organism>
<sequence>MFSSVEYAPLGYQERGNYKKHKKWVWYTGAGILVVGSFIAVVYHFAGEDDTSLNLRRFRQQFFPNAAVSADAAPCARHGKEVLDEGGSAVDAVITALLCNGLSNAHSMGIGGGFVMTIWDGVTKTAHALIAREWAPLAATEDMFGGNGTLSVTGGLAVAVPGEIMGYWEAHQKFGKLNWTRLFQPAIQMCEEGMVVQKPLADAMKSKRREIRDEPTLREIFWNEETNNVYELGDTIKRPVLAVTLKKIAQHGADELYQGITGAKLVEDIQKFGGIISMADLKAYKAKWYTPFSVRINSLNLDLHTTPAPSSGPLMGFILNVVESFGTPNDSKPFSEWNASDRITTAQRIIEAFKHTYGKRTLMGDPEFLQDNALFQEMLRNITSEGFADYVKGLIRDNMTFSDPDYYGADLYSPDDHGTAHVSVTSADGSAVAATSTINLYFGAKIRSPLTGIILNDEMDDFSAPNITNAFGIPPSPNNFIKPQKRPLSSMCPAVFVDRTTQEVRLVTGAAGGTKITTAVAWVSMLNLMFSETLMDSTAAARFHHQLFPMEITAEKNFPEDILLGMRMIGHKVNGSEGFASVVSIAKTPQGWNPVFDPRKIGEVAGN</sequence>
<dbReference type="PANTHER" id="PTHR11686">
    <property type="entry name" value="GAMMA GLUTAMYL TRANSPEPTIDASE"/>
    <property type="match status" value="1"/>
</dbReference>
<comment type="similarity">
    <text evidence="1">Belongs to the gamma-glutamyltransferase family.</text>
</comment>
<feature type="active site" description="Nucleophile" evidence="3">
    <location>
        <position position="419"/>
    </location>
</feature>
<dbReference type="PRINTS" id="PR01210">
    <property type="entry name" value="GGTRANSPTASE"/>
</dbReference>
<dbReference type="SUPFAM" id="SSF56235">
    <property type="entry name" value="N-terminal nucleophile aminohydrolases (Ntn hydrolases)"/>
    <property type="match status" value="1"/>
</dbReference>
<dbReference type="PANTHER" id="PTHR11686:SF72">
    <property type="entry name" value="GAMMA-GLUTAMYL TRANSPEPTIDASE, ISOFORM A"/>
    <property type="match status" value="1"/>
</dbReference>
<keyword evidence="5" id="KW-1133">Transmembrane helix</keyword>
<dbReference type="OrthoDB" id="1081007at2759"/>
<keyword evidence="5" id="KW-0812">Transmembrane</keyword>
<feature type="binding site" evidence="4">
    <location>
        <position position="513"/>
    </location>
    <ligand>
        <name>L-glutamate</name>
        <dbReference type="ChEBI" id="CHEBI:29985"/>
    </ligand>
</feature>
<dbReference type="EMBL" id="CAJPEX010000106">
    <property type="protein sequence ID" value="CAG0913347.1"/>
    <property type="molecule type" value="Genomic_DNA"/>
</dbReference>
<evidence type="ECO:0008006" key="8">
    <source>
        <dbReference type="Google" id="ProtNLM"/>
    </source>
</evidence>
<dbReference type="Proteomes" id="UP000678499">
    <property type="component" value="Unassembled WGS sequence"/>
</dbReference>
<dbReference type="Pfam" id="PF01019">
    <property type="entry name" value="G_glu_transpept"/>
    <property type="match status" value="1"/>
</dbReference>
<keyword evidence="2" id="KW-1202">Platelet aggregation activating toxin</keyword>
<dbReference type="FunFam" id="3.60.20.40:FF:000001">
    <property type="entry name" value="Gamma-glutamyltranspeptidase 1"/>
    <property type="match status" value="1"/>
</dbReference>
<feature type="binding site" evidence="4">
    <location>
        <begin position="489"/>
        <end position="490"/>
    </location>
    <ligand>
        <name>L-glutamate</name>
        <dbReference type="ChEBI" id="CHEBI:29985"/>
    </ligand>
</feature>
<gene>
    <name evidence="6" type="ORF">NMOB1V02_LOCUS1094</name>
</gene>
<protein>
    <recommendedName>
        <fullName evidence="8">Gamma-glutamyltransferase</fullName>
    </recommendedName>
</protein>
<dbReference type="InterPro" id="IPR043138">
    <property type="entry name" value="GGT_lsub"/>
</dbReference>
<dbReference type="EMBL" id="OA882143">
    <property type="protein sequence ID" value="CAD7273195.1"/>
    <property type="molecule type" value="Genomic_DNA"/>
</dbReference>
<keyword evidence="5" id="KW-0472">Membrane</keyword>
<evidence type="ECO:0000256" key="4">
    <source>
        <dbReference type="PIRSR" id="PIRSR600101-2"/>
    </source>
</evidence>
<accession>A0A7R9BF47</accession>
<keyword evidence="7" id="KW-1185">Reference proteome</keyword>
<dbReference type="Gene3D" id="3.60.20.40">
    <property type="match status" value="1"/>
</dbReference>
<evidence type="ECO:0000256" key="2">
    <source>
        <dbReference type="ARBA" id="ARBA00084097"/>
    </source>
</evidence>
<feature type="transmembrane region" description="Helical" evidence="5">
    <location>
        <begin position="24"/>
        <end position="46"/>
    </location>
</feature>
<dbReference type="PROSITE" id="PS00462">
    <property type="entry name" value="G_GLU_TRANSPEPTIDASE"/>
    <property type="match status" value="1"/>
</dbReference>
<evidence type="ECO:0000256" key="3">
    <source>
        <dbReference type="PIRSR" id="PIRSR600101-1"/>
    </source>
</evidence>
<keyword evidence="2" id="KW-1199">Hemostasis impairing toxin</keyword>
<evidence type="ECO:0000256" key="5">
    <source>
        <dbReference type="SAM" id="Phobius"/>
    </source>
</evidence>
<dbReference type="InterPro" id="IPR029055">
    <property type="entry name" value="Ntn_hydrolases_N"/>
</dbReference>
<dbReference type="AlphaFoldDB" id="A0A7R9BF47"/>
<feature type="binding site" evidence="4">
    <location>
        <position position="461"/>
    </location>
    <ligand>
        <name>L-glutamate</name>
        <dbReference type="ChEBI" id="CHEBI:29985"/>
    </ligand>
</feature>
<feature type="binding site" evidence="4">
    <location>
        <begin position="437"/>
        <end position="439"/>
    </location>
    <ligand>
        <name>L-glutamate</name>
        <dbReference type="ChEBI" id="CHEBI:29985"/>
    </ligand>
</feature>
<dbReference type="Gene3D" id="1.10.246.130">
    <property type="match status" value="1"/>
</dbReference>
<proteinExistence type="inferred from homology"/>
<name>A0A7R9BF47_9CRUS</name>